<feature type="compositionally biased region" description="Basic and acidic residues" evidence="3">
    <location>
        <begin position="1984"/>
        <end position="2004"/>
    </location>
</feature>
<evidence type="ECO:0000313" key="6">
    <source>
        <dbReference type="Proteomes" id="UP000838412"/>
    </source>
</evidence>
<organism evidence="5 6">
    <name type="scientific">Branchiostoma lanceolatum</name>
    <name type="common">Common lancelet</name>
    <name type="synonym">Amphioxus lanceolatum</name>
    <dbReference type="NCBI Taxonomy" id="7740"/>
    <lineage>
        <taxon>Eukaryota</taxon>
        <taxon>Metazoa</taxon>
        <taxon>Chordata</taxon>
        <taxon>Cephalochordata</taxon>
        <taxon>Leptocardii</taxon>
        <taxon>Amphioxiformes</taxon>
        <taxon>Branchiostomatidae</taxon>
        <taxon>Branchiostoma</taxon>
    </lineage>
</organism>
<evidence type="ECO:0000256" key="3">
    <source>
        <dbReference type="SAM" id="MobiDB-lite"/>
    </source>
</evidence>
<dbReference type="SUPFAM" id="SSF52540">
    <property type="entry name" value="P-loop containing nucleoside triphosphate hydrolases"/>
    <property type="match status" value="1"/>
</dbReference>
<protein>
    <submittedName>
        <fullName evidence="5">TTC28 protein</fullName>
    </submittedName>
</protein>
<feature type="compositionally biased region" description="Polar residues" evidence="3">
    <location>
        <begin position="1966"/>
        <end position="1983"/>
    </location>
</feature>
<dbReference type="OrthoDB" id="9417953at2759"/>
<dbReference type="PANTHER" id="PTHR19959">
    <property type="entry name" value="KINESIN LIGHT CHAIN"/>
    <property type="match status" value="1"/>
</dbReference>
<dbReference type="InterPro" id="IPR011990">
    <property type="entry name" value="TPR-like_helical_dom_sf"/>
</dbReference>
<feature type="compositionally biased region" description="Basic and acidic residues" evidence="3">
    <location>
        <begin position="728"/>
        <end position="742"/>
    </location>
</feature>
<keyword evidence="1" id="KW-0677">Repeat</keyword>
<feature type="region of interest" description="Disordered" evidence="3">
    <location>
        <begin position="699"/>
        <end position="831"/>
    </location>
</feature>
<dbReference type="Gene3D" id="1.25.40.10">
    <property type="entry name" value="Tetratricopeptide repeat domain"/>
    <property type="match status" value="3"/>
</dbReference>
<dbReference type="CDD" id="cd03801">
    <property type="entry name" value="GT4_PimA-like"/>
    <property type="match status" value="1"/>
</dbReference>
<dbReference type="Gene3D" id="1.10.10.10">
    <property type="entry name" value="Winged helix-like DNA-binding domain superfamily/Winged helix DNA-binding domain"/>
    <property type="match status" value="1"/>
</dbReference>
<evidence type="ECO:0000313" key="5">
    <source>
        <dbReference type="EMBL" id="CAH1266959.1"/>
    </source>
</evidence>
<dbReference type="SMART" id="SM00028">
    <property type="entry name" value="TPR"/>
    <property type="match status" value="10"/>
</dbReference>
<dbReference type="Gene3D" id="3.40.50.2000">
    <property type="entry name" value="Glycogen Phosphorylase B"/>
    <property type="match status" value="1"/>
</dbReference>
<evidence type="ECO:0000256" key="1">
    <source>
        <dbReference type="ARBA" id="ARBA00022737"/>
    </source>
</evidence>
<dbReference type="PANTHER" id="PTHR19959:SF119">
    <property type="entry name" value="FUNGAL LIPASE-LIKE DOMAIN-CONTAINING PROTEIN"/>
    <property type="match status" value="1"/>
</dbReference>
<feature type="compositionally biased region" description="Polar residues" evidence="3">
    <location>
        <begin position="744"/>
        <end position="753"/>
    </location>
</feature>
<dbReference type="FunFam" id="3.40.50.2000:FF:000190">
    <property type="entry name" value="Uncharacterized protein"/>
    <property type="match status" value="1"/>
</dbReference>
<dbReference type="Pfam" id="PF20706">
    <property type="entry name" value="GT4-conflict"/>
    <property type="match status" value="1"/>
</dbReference>
<dbReference type="EMBL" id="OV696691">
    <property type="protein sequence ID" value="CAH1266959.1"/>
    <property type="molecule type" value="Genomic_DNA"/>
</dbReference>
<evidence type="ECO:0000256" key="2">
    <source>
        <dbReference type="PROSITE-ProRule" id="PRU00339"/>
    </source>
</evidence>
<keyword evidence="2" id="KW-0802">TPR repeat</keyword>
<dbReference type="Pfam" id="PF16095">
    <property type="entry name" value="COR-A"/>
    <property type="match status" value="1"/>
</dbReference>
<dbReference type="FunFam" id="1.10.10.10:FF:000983">
    <property type="entry name" value="Uncharacterized protein"/>
    <property type="match status" value="1"/>
</dbReference>
<feature type="repeat" description="TPR" evidence="2">
    <location>
        <begin position="481"/>
        <end position="514"/>
    </location>
</feature>
<feature type="compositionally biased region" description="Basic and acidic residues" evidence="3">
    <location>
        <begin position="758"/>
        <end position="782"/>
    </location>
</feature>
<gene>
    <name evidence="5" type="primary">TTC28</name>
    <name evidence="5" type="ORF">BLAG_LOCUS20462</name>
</gene>
<feature type="repeat" description="TPR" evidence="2">
    <location>
        <begin position="215"/>
        <end position="248"/>
    </location>
</feature>
<dbReference type="InterPro" id="IPR032171">
    <property type="entry name" value="COR-A"/>
</dbReference>
<sequence length="2408" mass="271106">METEAGKMATDKDTEATNTERPTMGIGMSMHRGFSGSGSIDSTYTEQLQEGCRALQTGDIDRAEQNFAAALKSVHVKDQYKMEVEPLSKLSDVYLEKGKQSKDGGDFTKAAALCNAALVRTTAEDGEGIKQKILRTSQSFVKHVLGIEQSVGIGETDKHKITLQTDRQYVKEEMKRMEEIDPYNLDEEDPKIREVEKQRMKRSIYGEDTAHSDIADTLNNLGTAWSNLGDHRKAISFHEQSLQMKRSIYGELEDTAHPDIAASLNNLGGALSRLGDNRKAVSYYEQALQMRRTICGEDTAHPDIAASLNNLGGAWSDIGDHRKAVSYHEQSLQISRFFYGEDTAHPDIAASLNNLGGALSRLGDNRKAVSYYEQALQMRRIIYGEDTAHPDIAASLNNLGVSWSCLGDSRKAVTYYKQSLQMNKVIYGEDTAHPAIASSLYNLGNAWSKLGDHRKAVSYYGQSLQMRRSIYGEDTAHPDIARSLFNLGITCSELGDNRKAVSYFEQSLQMSRMIYGEDAVHYDIALSLNNLGTTWRDLGYHRKAISFCEQALQMNRIIYGQDTSHPDIAASLHNLGAAWGDLGDHRKATSYHDEAKEMETNLSDEPLTTPIELHGPEMAKLYAEACRQGSLPVHSTRVPVVGQYRSGKTCFIKRLMGEPVKENEPITDGIQITPDVQTKTWKKSPEEIDEFGAGMAGLLLQPRGEVETSVDDMKTKSETLPPQEEDPTEAHEDTNTHAHEETTDVQLQNPQETETLDTDFKTSTEERHESVEKTQTSERRQEEVEEPQVMTSSGTIFKSQGEHEIQQDIRDTSRRPPVIPSSAMKSMERMRGLTEEELGTAEHPRLSFWDFGGQATYYGTHHCFITHRGVYILVMSLLQKLSDPVPDLDYKASTDNLRTGGDYLDHWLNSVHSHTLQHAGRPPVVIVLTHKDIVSQYDIDRYIEEIWSHIQGKAAGMLIRPEIFAVDNTSDDATVDEIRDYIGKVARSQPHMGEEIPISWLHLNSELKTKRNKGNSFLKFQEIVELAQHRDINITDKHTLAMVLTFLHDRGDIIFFDEQSLRDDVTLQPQVMIDVFKTIITVPDYQQDRQTDPEVREMWERLEQEGVLRDKLLTRIWEKKDQQREKPFLIQRKSFLKALMEKFYLICNATPVGDGDAEAQQEEIYFVPALLSCERDNARLYPSNMDPCPQALYFVFSEKFLPSGMFCRLQALCVRRFGLKESCVFAGCARFPTDDEEQAFVITKVNHYLKVELLSSSNVLSEGLRVRKFLSSALFEIKEKWIPCIQYELCCSTVHKDRDEPTFQALSTDVGSVGQDSRIPPAFRGVWMTGSSQSHRIENSGGDGPVILQPTRDPSSMRTIGPVLDTMELGRGLWLDQCDRTRSQLTPKQRVMEMVRLVENRYMLGAAVEMCCPEFVDCFLREKRGKELVILHTDDYTAEFVLPLKVAAGESGVSCHEETIKSTDSITEKTVELLLNTNTRMVALIISPQALHRKHWSNLSYEFLVRNEKLLLPILLYPSGSRDSMVRVLQQRSPVLCSLAREEIEMEGRAVPLKRLSDIVDKVMTDEERDFQQMLGSIFSRLDETDVRLLLRVWSARVGQQESPGIVTPQDLMRAMVRNGYIVAGDIGMLEKDMMAVGISLPAVVRDIPGIPSELHHAKTATAFVGPTGGEVEISSFAKLSVPPGVLQRETSVSVSIVDIPGILRGEEGVNWISGYPWSLCEDVCPRELLDQVLFSPAIDVNLHGAQLDGPMELQTWRPPGSEGMKCILLKHFDGQGWADITASTTHQIHSDKLSIFLQAFCPLCVLWTKLADVGQMMTYVLSLRTLNCRFSAYIKPHEEDVDFHVVCRDKGVTKDDYLPGFTMCGTNKAMFDLYHRNDIEVAVHVQKGQKESKKIELRAHLCCEEDGQNVQMFLDRPNKKHVKGDVIIKCIHEQPPRTVCEFKFREEGHVPNSDGNRTNDHHPDTSQPHAGSSGMPTESSPQDVRETGSEREDSATHPHRGPEGAEAPASPREGYKPVVLMINDEYGTSNGGTSTIHRQMACLMASKGAKVYSTVLEANQKDMDDAAADGVKLIFPNTFEGDDRKPNLKWLNLDHQTRYPNQKLPPHVDFVVGHVNITSRAAREIKEQRLHDAKLVQVTHVIPEDVAHYKSEEKELGIEDERAAILEDLQHADVIVSVGPRLYDYYKNETREEERHQEFLPEPSAIFKNTQVKYIDTEVKAVLSTGGVERVKGYDLAANAIGKVIEELPNTKWRGRGIRREDFSESKAIIQANMEKGKFNFTPMKYGTQEELSKDMQQAHVVLMPSRAEPFGLVGLEAIAAGVPVLISHKSGLAKFLETQDPEFDRTIVEIEENDEEAAQTLAKRIIKVLKNSEREFKAAQSLKEKLLASPHYWDASHPKFLEIFGL</sequence>
<dbReference type="Gene3D" id="3.30.70.1390">
    <property type="entry name" value="ROC domain from the Parkinson's disease-associated leucine-rich repeat kinase 2"/>
    <property type="match status" value="1"/>
</dbReference>
<feature type="domain" description="COR" evidence="4">
    <location>
        <begin position="997"/>
        <end position="1171"/>
    </location>
</feature>
<dbReference type="InterPro" id="IPR036388">
    <property type="entry name" value="WH-like_DNA-bd_sf"/>
</dbReference>
<dbReference type="InterPro" id="IPR019734">
    <property type="entry name" value="TPR_rpt"/>
</dbReference>
<keyword evidence="6" id="KW-1185">Reference proteome</keyword>
<accession>A0A8K0A2Q3</accession>
<dbReference type="InterPro" id="IPR027417">
    <property type="entry name" value="P-loop_NTPase"/>
</dbReference>
<feature type="region of interest" description="Disordered" evidence="3">
    <location>
        <begin position="1"/>
        <end position="26"/>
    </location>
</feature>
<feature type="repeat" description="TPR" evidence="2">
    <location>
        <begin position="437"/>
        <end position="470"/>
    </location>
</feature>
<dbReference type="SUPFAM" id="SSF48452">
    <property type="entry name" value="TPR-like"/>
    <property type="match status" value="3"/>
</dbReference>
<feature type="repeat" description="TPR" evidence="2">
    <location>
        <begin position="261"/>
        <end position="294"/>
    </location>
</feature>
<dbReference type="Pfam" id="PF13374">
    <property type="entry name" value="TPR_10"/>
    <property type="match status" value="2"/>
</dbReference>
<dbReference type="Gene3D" id="3.40.50.300">
    <property type="entry name" value="P-loop containing nucleotide triphosphate hydrolases"/>
    <property type="match status" value="1"/>
</dbReference>
<dbReference type="PROSITE" id="PS50005">
    <property type="entry name" value="TPR"/>
    <property type="match status" value="5"/>
</dbReference>
<dbReference type="Pfam" id="PF13424">
    <property type="entry name" value="TPR_12"/>
    <property type="match status" value="3"/>
</dbReference>
<evidence type="ECO:0000259" key="4">
    <source>
        <dbReference type="Pfam" id="PF16095"/>
    </source>
</evidence>
<proteinExistence type="predicted"/>
<reference evidence="5" key="1">
    <citation type="submission" date="2022-01" db="EMBL/GenBank/DDBJ databases">
        <authorList>
            <person name="Braso-Vives M."/>
        </authorList>
    </citation>
    <scope>NUCLEOTIDE SEQUENCE</scope>
</reference>
<feature type="repeat" description="TPR" evidence="2">
    <location>
        <begin position="349"/>
        <end position="382"/>
    </location>
</feature>
<dbReference type="Proteomes" id="UP000838412">
    <property type="component" value="Chromosome 6"/>
</dbReference>
<name>A0A8K0A2Q3_BRALA</name>
<feature type="region of interest" description="Disordered" evidence="3">
    <location>
        <begin position="1949"/>
        <end position="2015"/>
    </location>
</feature>
<feature type="compositionally biased region" description="Basic and acidic residues" evidence="3">
    <location>
        <begin position="800"/>
        <end position="814"/>
    </location>
</feature>
<dbReference type="SUPFAM" id="SSF53756">
    <property type="entry name" value="UDP-Glycosyltransferase/glycogen phosphorylase"/>
    <property type="match status" value="1"/>
</dbReference>